<organism evidence="4 5">
    <name type="scientific">Dentipellis fragilis</name>
    <dbReference type="NCBI Taxonomy" id="205917"/>
    <lineage>
        <taxon>Eukaryota</taxon>
        <taxon>Fungi</taxon>
        <taxon>Dikarya</taxon>
        <taxon>Basidiomycota</taxon>
        <taxon>Agaricomycotina</taxon>
        <taxon>Agaricomycetes</taxon>
        <taxon>Russulales</taxon>
        <taxon>Hericiaceae</taxon>
        <taxon>Dentipellis</taxon>
    </lineage>
</organism>
<evidence type="ECO:0000259" key="3">
    <source>
        <dbReference type="Pfam" id="PF01205"/>
    </source>
</evidence>
<dbReference type="STRING" id="205917.A0A4Y9YQT7"/>
<protein>
    <recommendedName>
        <fullName evidence="3">Impact N-terminal domain-containing protein</fullName>
    </recommendedName>
</protein>
<name>A0A4Y9YQT7_9AGAM</name>
<reference evidence="4 5" key="1">
    <citation type="submission" date="2019-02" db="EMBL/GenBank/DDBJ databases">
        <title>Genome sequencing of the rare red list fungi Dentipellis fragilis.</title>
        <authorList>
            <person name="Buettner E."/>
            <person name="Kellner H."/>
        </authorList>
    </citation>
    <scope>NUCLEOTIDE SEQUENCE [LARGE SCALE GENOMIC DNA]</scope>
    <source>
        <strain evidence="4 5">DSM 105465</strain>
    </source>
</reference>
<feature type="domain" description="Impact N-terminal" evidence="3">
    <location>
        <begin position="47"/>
        <end position="161"/>
    </location>
</feature>
<evidence type="ECO:0000313" key="5">
    <source>
        <dbReference type="Proteomes" id="UP000298327"/>
    </source>
</evidence>
<dbReference type="OrthoDB" id="69641at2759"/>
<feature type="compositionally biased region" description="Polar residues" evidence="2">
    <location>
        <begin position="181"/>
        <end position="191"/>
    </location>
</feature>
<keyword evidence="5" id="KW-1185">Reference proteome</keyword>
<dbReference type="GO" id="GO:0140469">
    <property type="term" value="P:GCN2-mediated signaling"/>
    <property type="evidence" value="ECO:0007669"/>
    <property type="project" value="TreeGrafter"/>
</dbReference>
<comment type="caution">
    <text evidence="4">The sequence shown here is derived from an EMBL/GenBank/DDBJ whole genome shotgun (WGS) entry which is preliminary data.</text>
</comment>
<dbReference type="InterPro" id="IPR023582">
    <property type="entry name" value="Impact"/>
</dbReference>
<evidence type="ECO:0000256" key="1">
    <source>
        <dbReference type="ARBA" id="ARBA00007665"/>
    </source>
</evidence>
<proteinExistence type="inferred from homology"/>
<dbReference type="GO" id="GO:0005737">
    <property type="term" value="C:cytoplasm"/>
    <property type="evidence" value="ECO:0007669"/>
    <property type="project" value="TreeGrafter"/>
</dbReference>
<dbReference type="GO" id="GO:0006446">
    <property type="term" value="P:regulation of translational initiation"/>
    <property type="evidence" value="ECO:0007669"/>
    <property type="project" value="TreeGrafter"/>
</dbReference>
<dbReference type="EMBL" id="SEOQ01000355">
    <property type="protein sequence ID" value="TFY64946.1"/>
    <property type="molecule type" value="Genomic_DNA"/>
</dbReference>
<dbReference type="Pfam" id="PF01205">
    <property type="entry name" value="Impact_N"/>
    <property type="match status" value="1"/>
</dbReference>
<comment type="similarity">
    <text evidence="1">Belongs to the IMPACT family.</text>
</comment>
<feature type="region of interest" description="Disordered" evidence="2">
    <location>
        <begin position="1"/>
        <end position="32"/>
    </location>
</feature>
<gene>
    <name evidence="4" type="ORF">EVG20_g5774</name>
</gene>
<dbReference type="InterPro" id="IPR020568">
    <property type="entry name" value="Ribosomal_Su5_D2-typ_SF"/>
</dbReference>
<dbReference type="PANTHER" id="PTHR16301">
    <property type="entry name" value="IMPACT-RELATED"/>
    <property type="match status" value="1"/>
</dbReference>
<feature type="region of interest" description="Disordered" evidence="2">
    <location>
        <begin position="167"/>
        <end position="191"/>
    </location>
</feature>
<dbReference type="InterPro" id="IPR001498">
    <property type="entry name" value="Impact_N"/>
</dbReference>
<sequence length="191" mass="20282">MVYPSASRPYAGGTAANVSQGEAESRSDGSPAGWPYPVSASSYVETQKSTFIAYSSRIASASDLPDFISHLRLSSSRLKRATHCMFAFRMASSTPSEGAQSTQMVCGQDDGGESGAGNMLMSVLEKGECVGAVVVVWRWYGGVKLGGERWRVIGQVAREALRNGGFLTEGKRDTKAGTTPKAKSNATGKRR</sequence>
<accession>A0A4Y9YQT7</accession>
<dbReference type="Gene3D" id="3.30.230.30">
    <property type="entry name" value="Impact, N-terminal domain"/>
    <property type="match status" value="1"/>
</dbReference>
<evidence type="ECO:0000313" key="4">
    <source>
        <dbReference type="EMBL" id="TFY64946.1"/>
    </source>
</evidence>
<dbReference type="InterPro" id="IPR036956">
    <property type="entry name" value="Impact_N_sf"/>
</dbReference>
<dbReference type="AlphaFoldDB" id="A0A4Y9YQT7"/>
<dbReference type="PANTHER" id="PTHR16301:SF17">
    <property type="entry name" value="IMPACT FAMILY MEMBER YDL177C"/>
    <property type="match status" value="1"/>
</dbReference>
<evidence type="ECO:0000256" key="2">
    <source>
        <dbReference type="SAM" id="MobiDB-lite"/>
    </source>
</evidence>
<dbReference type="Proteomes" id="UP000298327">
    <property type="component" value="Unassembled WGS sequence"/>
</dbReference>
<dbReference type="SUPFAM" id="SSF54211">
    <property type="entry name" value="Ribosomal protein S5 domain 2-like"/>
    <property type="match status" value="1"/>
</dbReference>